<dbReference type="InterPro" id="IPR053184">
    <property type="entry name" value="FeoA-like"/>
</dbReference>
<accession>A0ABT6ZK73</accession>
<dbReference type="InterPro" id="IPR038157">
    <property type="entry name" value="FeoA_core_dom"/>
</dbReference>
<feature type="region of interest" description="Disordered" evidence="2">
    <location>
        <begin position="1"/>
        <end position="29"/>
    </location>
</feature>
<dbReference type="EMBL" id="JASJEX010000002">
    <property type="protein sequence ID" value="MDJ1129436.1"/>
    <property type="molecule type" value="Genomic_DNA"/>
</dbReference>
<proteinExistence type="predicted"/>
<dbReference type="SMART" id="SM00899">
    <property type="entry name" value="FeoA"/>
    <property type="match status" value="1"/>
</dbReference>
<evidence type="ECO:0000259" key="3">
    <source>
        <dbReference type="SMART" id="SM00899"/>
    </source>
</evidence>
<keyword evidence="5" id="KW-1185">Reference proteome</keyword>
<protein>
    <submittedName>
        <fullName evidence="4">FeoA family protein</fullName>
    </submittedName>
</protein>
<gene>
    <name evidence="4" type="ORF">QJ043_05005</name>
</gene>
<dbReference type="Proteomes" id="UP001431693">
    <property type="component" value="Unassembled WGS sequence"/>
</dbReference>
<dbReference type="SUPFAM" id="SSF50037">
    <property type="entry name" value="C-terminal domain of transcriptional repressors"/>
    <property type="match status" value="1"/>
</dbReference>
<evidence type="ECO:0000313" key="5">
    <source>
        <dbReference type="Proteomes" id="UP001431693"/>
    </source>
</evidence>
<sequence length="96" mass="10101">MAVALMAAERTRSTSRHATTPRPGAGLPLSMARAGDAVTVTRVRGREDFTRHLAELGFVPGAVVEVVSQGASGTIVRVKGCQLGLDRDTAKRISTQ</sequence>
<name>A0ABT6ZK73_9ACTN</name>
<evidence type="ECO:0000313" key="4">
    <source>
        <dbReference type="EMBL" id="MDJ1129436.1"/>
    </source>
</evidence>
<keyword evidence="1" id="KW-0408">Iron</keyword>
<dbReference type="Gene3D" id="2.30.30.90">
    <property type="match status" value="1"/>
</dbReference>
<evidence type="ECO:0000256" key="2">
    <source>
        <dbReference type="SAM" id="MobiDB-lite"/>
    </source>
</evidence>
<feature type="domain" description="Ferrous iron transporter FeoA-like" evidence="3">
    <location>
        <begin position="27"/>
        <end position="95"/>
    </location>
</feature>
<comment type="caution">
    <text evidence="4">The sequence shown here is derived from an EMBL/GenBank/DDBJ whole genome shotgun (WGS) entry which is preliminary data.</text>
</comment>
<dbReference type="PANTHER" id="PTHR43151:SF1">
    <property type="entry name" value="SSR2333 PROTEIN"/>
    <property type="match status" value="1"/>
</dbReference>
<dbReference type="InterPro" id="IPR007167">
    <property type="entry name" value="Fe-transptr_FeoA-like"/>
</dbReference>
<dbReference type="PANTHER" id="PTHR43151">
    <property type="entry name" value="FEOA FAMILY PROTEIN"/>
    <property type="match status" value="1"/>
</dbReference>
<organism evidence="4 5">
    <name type="scientific">Kribbibacterium absianum</name>
    <dbReference type="NCBI Taxonomy" id="3044210"/>
    <lineage>
        <taxon>Bacteria</taxon>
        <taxon>Bacillati</taxon>
        <taxon>Actinomycetota</taxon>
        <taxon>Coriobacteriia</taxon>
        <taxon>Coriobacteriales</taxon>
        <taxon>Kribbibacteriaceae</taxon>
        <taxon>Kribbibacterium</taxon>
    </lineage>
</organism>
<dbReference type="Pfam" id="PF04023">
    <property type="entry name" value="FeoA"/>
    <property type="match status" value="1"/>
</dbReference>
<dbReference type="RefSeq" id="WP_283713776.1">
    <property type="nucleotide sequence ID" value="NZ_JASJEW010000006.1"/>
</dbReference>
<evidence type="ECO:0000256" key="1">
    <source>
        <dbReference type="ARBA" id="ARBA00023004"/>
    </source>
</evidence>
<dbReference type="InterPro" id="IPR008988">
    <property type="entry name" value="Transcriptional_repressor_C"/>
</dbReference>
<reference evidence="4" key="1">
    <citation type="submission" date="2023-05" db="EMBL/GenBank/DDBJ databases">
        <title>[olsenella] sp. nov., isolated from a pig farm feces dump.</title>
        <authorList>
            <person name="Chang Y.-H."/>
        </authorList>
    </citation>
    <scope>NUCLEOTIDE SEQUENCE</scope>
    <source>
        <strain evidence="4">YH-ols2217</strain>
    </source>
</reference>